<evidence type="ECO:0000313" key="2">
    <source>
        <dbReference type="EMBL" id="CAI5771410.1"/>
    </source>
</evidence>
<evidence type="ECO:0000256" key="1">
    <source>
        <dbReference type="SAM" id="MobiDB-lite"/>
    </source>
</evidence>
<accession>A0AA35K4D4</accession>
<protein>
    <submittedName>
        <fullName evidence="2">Uncharacterized protein</fullName>
    </submittedName>
</protein>
<keyword evidence="3" id="KW-1185">Reference proteome</keyword>
<proteinExistence type="predicted"/>
<gene>
    <name evidence="2" type="ORF">PODLI_1B025039</name>
</gene>
<dbReference type="Proteomes" id="UP001178461">
    <property type="component" value="Chromosome 3"/>
</dbReference>
<evidence type="ECO:0000313" key="3">
    <source>
        <dbReference type="Proteomes" id="UP001178461"/>
    </source>
</evidence>
<sequence>MQTAVTAATLITKADKFTFGQETTCITPHAGPALLDMKGTYFSISLCQALLLHPQLQLQVTEVLNPVTPPPMGENGPPTPDCIYSSRPDLKDEANPRQYEIGLLQLIYTKPFDSPSLGALQTPPHASPHRIGSAPTRRLPCWCHPWKLASLRTAQEKSSVD</sequence>
<reference evidence="2" key="1">
    <citation type="submission" date="2022-12" db="EMBL/GenBank/DDBJ databases">
        <authorList>
            <person name="Alioto T."/>
            <person name="Alioto T."/>
            <person name="Gomez Garrido J."/>
        </authorList>
    </citation>
    <scope>NUCLEOTIDE SEQUENCE</scope>
</reference>
<feature type="region of interest" description="Disordered" evidence="1">
    <location>
        <begin position="70"/>
        <end position="89"/>
    </location>
</feature>
<feature type="compositionally biased region" description="Pro residues" evidence="1">
    <location>
        <begin position="70"/>
        <end position="80"/>
    </location>
</feature>
<organism evidence="2 3">
    <name type="scientific">Podarcis lilfordi</name>
    <name type="common">Lilford's wall lizard</name>
    <dbReference type="NCBI Taxonomy" id="74358"/>
    <lineage>
        <taxon>Eukaryota</taxon>
        <taxon>Metazoa</taxon>
        <taxon>Chordata</taxon>
        <taxon>Craniata</taxon>
        <taxon>Vertebrata</taxon>
        <taxon>Euteleostomi</taxon>
        <taxon>Lepidosauria</taxon>
        <taxon>Squamata</taxon>
        <taxon>Bifurcata</taxon>
        <taxon>Unidentata</taxon>
        <taxon>Episquamata</taxon>
        <taxon>Laterata</taxon>
        <taxon>Lacertibaenia</taxon>
        <taxon>Lacertidae</taxon>
        <taxon>Podarcis</taxon>
    </lineage>
</organism>
<name>A0AA35K4D4_9SAUR</name>
<dbReference type="AlphaFoldDB" id="A0AA35K4D4"/>
<dbReference type="EMBL" id="OX395128">
    <property type="protein sequence ID" value="CAI5771410.1"/>
    <property type="molecule type" value="Genomic_DNA"/>
</dbReference>